<feature type="domain" description="SPFH" evidence="2">
    <location>
        <begin position="58"/>
        <end position="187"/>
    </location>
</feature>
<dbReference type="PANTHER" id="PTHR37826">
    <property type="entry name" value="FLOTILLIN BAND_7_5 DOMAIN PROTEIN"/>
    <property type="match status" value="1"/>
</dbReference>
<dbReference type="Pfam" id="PF13421">
    <property type="entry name" value="Band_7_1"/>
    <property type="match status" value="1"/>
</dbReference>
<evidence type="ECO:0000256" key="1">
    <source>
        <dbReference type="SAM" id="MobiDB-lite"/>
    </source>
</evidence>
<dbReference type="AlphaFoldDB" id="A0A448PES8"/>
<dbReference type="RefSeq" id="WP_126416555.1">
    <property type="nucleotide sequence ID" value="NZ_LR134476.1"/>
</dbReference>
<accession>A0A448PES8</accession>
<sequence>MGFIKAFAGAIGGTFADQWLDFLTLPADLPPTAALAPAVMQEQNAGRGSNTRHSRAIVSNGSRVVVPQGYGLVTLVDGRITSFIAEPGGYVWNPGDQNAKTLFVDGLISPTLATSWQRFKFGGQPGAQHVAIFVNLKEITGNRFGTQSQIHWDDAFLGTQVGAVARGTYTLRISDPFLFITNLVPANYLQPDAPVFDFTDSDNPVGEQLFTELVGSLAAAFSRYSNDPERAGRIANLQADSVGFARSLSAAVEENYHWTSRFGLIIPSVAIASIEYDADTTKLLSDVRKADALAGQRGNAFLQQSAARGVQAAGEAGGGDGLAMFGMGAGMAGGLAALQQPAGGADSGAGGTTGGTAGGEANDPVATLTQAKKMLDMELITEADYDALKKRVLGL</sequence>
<gene>
    <name evidence="3" type="ORF">NCTC13354_01157</name>
</gene>
<dbReference type="EMBL" id="LR134476">
    <property type="protein sequence ID" value="VEI13442.1"/>
    <property type="molecule type" value="Genomic_DNA"/>
</dbReference>
<dbReference type="CDD" id="cd03408">
    <property type="entry name" value="SPFH_like_u1"/>
    <property type="match status" value="1"/>
</dbReference>
<organism evidence="3 4">
    <name type="scientific">Trueperella bialowiezensis</name>
    <dbReference type="NCBI Taxonomy" id="312285"/>
    <lineage>
        <taxon>Bacteria</taxon>
        <taxon>Bacillati</taxon>
        <taxon>Actinomycetota</taxon>
        <taxon>Actinomycetes</taxon>
        <taxon>Actinomycetales</taxon>
        <taxon>Actinomycetaceae</taxon>
        <taxon>Trueperella</taxon>
    </lineage>
</organism>
<dbReference type="Proteomes" id="UP000269542">
    <property type="component" value="Chromosome"/>
</dbReference>
<reference evidence="3 4" key="1">
    <citation type="submission" date="2018-12" db="EMBL/GenBank/DDBJ databases">
        <authorList>
            <consortium name="Pathogen Informatics"/>
        </authorList>
    </citation>
    <scope>NUCLEOTIDE SEQUENCE [LARGE SCALE GENOMIC DNA]</scope>
    <source>
        <strain evidence="3 4">NCTC13354</strain>
    </source>
</reference>
<keyword evidence="4" id="KW-1185">Reference proteome</keyword>
<dbReference type="OrthoDB" id="9764015at2"/>
<evidence type="ECO:0000313" key="4">
    <source>
        <dbReference type="Proteomes" id="UP000269542"/>
    </source>
</evidence>
<protein>
    <submittedName>
        <fullName evidence="3">Virion core protein (Lumpy skin disease virus)</fullName>
    </submittedName>
</protein>
<dbReference type="PANTHER" id="PTHR37826:SF2">
    <property type="entry name" value="ZINC-RIBBON DOMAIN-CONTAINING PROTEIN"/>
    <property type="match status" value="1"/>
</dbReference>
<evidence type="ECO:0000259" key="2">
    <source>
        <dbReference type="Pfam" id="PF13421"/>
    </source>
</evidence>
<dbReference type="KEGG" id="tbw:NCTC13354_01157"/>
<dbReference type="InterPro" id="IPR033880">
    <property type="entry name" value="SPFH_YdjI"/>
</dbReference>
<proteinExistence type="predicted"/>
<feature type="region of interest" description="Disordered" evidence="1">
    <location>
        <begin position="342"/>
        <end position="363"/>
    </location>
</feature>
<name>A0A448PES8_9ACTO</name>
<evidence type="ECO:0000313" key="3">
    <source>
        <dbReference type="EMBL" id="VEI13442.1"/>
    </source>
</evidence>
<feature type="compositionally biased region" description="Gly residues" evidence="1">
    <location>
        <begin position="345"/>
        <end position="358"/>
    </location>
</feature>